<feature type="transmembrane region" description="Helical" evidence="6">
    <location>
        <begin position="316"/>
        <end position="335"/>
    </location>
</feature>
<gene>
    <name evidence="9" type="ORF">GLE_4205</name>
</gene>
<feature type="domain" description="Threonine/Serine exporter ThrE" evidence="8">
    <location>
        <begin position="322"/>
        <end position="443"/>
    </location>
</feature>
<feature type="transmembrane region" description="Helical" evidence="6">
    <location>
        <begin position="390"/>
        <end position="414"/>
    </location>
</feature>
<evidence type="ECO:0000256" key="3">
    <source>
        <dbReference type="ARBA" id="ARBA00022989"/>
    </source>
</evidence>
<dbReference type="PATRIC" id="fig|69.6.peg.4147"/>
<dbReference type="GO" id="GO:0016020">
    <property type="term" value="C:membrane"/>
    <property type="evidence" value="ECO:0007669"/>
    <property type="project" value="UniProtKB-SubCell"/>
</dbReference>
<dbReference type="PANTHER" id="PTHR31082">
    <property type="entry name" value="PHEROMONE-REGULATED MEMBRANE PROTEIN 10"/>
    <property type="match status" value="1"/>
</dbReference>
<dbReference type="InterPro" id="IPR010619">
    <property type="entry name" value="ThrE-like_N"/>
</dbReference>
<proteinExistence type="inferred from homology"/>
<sequence>MRRAAMRERRPSMPCRCADGERAAAAQARARVPCFADMSVPHPLSATSYAARIAFVVELAERLHSYGTTAQRLEGAVTSVAQKLRLECEPWSNPTGLILTFSDPQRPMGDSDTTRVIRLPPGENDLYRLSETDRIAEDVMAGRLDLAAGHAALEALDRPRTRRWRAMQVFGYGLAAGAVAALLRLPWLDIGVAAVNGLMIGLLVDVSGQRPRLREALEAIAGMFAAAAVVLVANFVAPLNQNTVIIASLIVLLPGMALTNAVNELTSQHLVSGTARFAGAVTTVVKLAVGTVIGLYLADLVGLEPVVRAWRPQDGWVEWAGLAVASYAFAVLFRAHRADYPKVMAAAAGGYLISRFVGLAWGSPAGIFLAALVMTALGNAYARWGNRPGAILRVPGIILLVPGSVSLRGLLNMLQQQDVQVGQDAVLAVVNILLALIAGLIFGNLLLPSRRNL</sequence>
<dbReference type="AlphaFoldDB" id="A0A0S2DLQ0"/>
<feature type="transmembrane region" description="Helical" evidence="6">
    <location>
        <begin position="274"/>
        <end position="296"/>
    </location>
</feature>
<dbReference type="InterPro" id="IPR024528">
    <property type="entry name" value="ThrE_2"/>
</dbReference>
<dbReference type="STRING" id="69.GLE_4205"/>
<feature type="transmembrane region" description="Helical" evidence="6">
    <location>
        <begin position="426"/>
        <end position="447"/>
    </location>
</feature>
<evidence type="ECO:0000256" key="1">
    <source>
        <dbReference type="ARBA" id="ARBA00004141"/>
    </source>
</evidence>
<feature type="domain" description="Threonine/serine exporter-like N-terminal" evidence="7">
    <location>
        <begin position="55"/>
        <end position="297"/>
    </location>
</feature>
<evidence type="ECO:0000256" key="2">
    <source>
        <dbReference type="ARBA" id="ARBA00022692"/>
    </source>
</evidence>
<dbReference type="InterPro" id="IPR051361">
    <property type="entry name" value="ThrE/Ser_Exporter"/>
</dbReference>
<dbReference type="GO" id="GO:0022857">
    <property type="term" value="F:transmembrane transporter activity"/>
    <property type="evidence" value="ECO:0007669"/>
    <property type="project" value="InterPro"/>
</dbReference>
<feature type="transmembrane region" description="Helical" evidence="6">
    <location>
        <begin position="166"/>
        <end position="184"/>
    </location>
</feature>
<dbReference type="PANTHER" id="PTHR31082:SF4">
    <property type="entry name" value="PHEROMONE-REGULATED MEMBRANE PROTEIN 10"/>
    <property type="match status" value="1"/>
</dbReference>
<dbReference type="EMBL" id="CP013140">
    <property type="protein sequence ID" value="ALN59546.1"/>
    <property type="molecule type" value="Genomic_DNA"/>
</dbReference>
<accession>A0A0S2DLQ0</accession>
<keyword evidence="2 6" id="KW-0812">Transmembrane</keyword>
<organism evidence="9 10">
    <name type="scientific">Lysobacter enzymogenes</name>
    <dbReference type="NCBI Taxonomy" id="69"/>
    <lineage>
        <taxon>Bacteria</taxon>
        <taxon>Pseudomonadati</taxon>
        <taxon>Pseudomonadota</taxon>
        <taxon>Gammaproteobacteria</taxon>
        <taxon>Lysobacterales</taxon>
        <taxon>Lysobacteraceae</taxon>
        <taxon>Lysobacter</taxon>
    </lineage>
</organism>
<comment type="similarity">
    <text evidence="5">Belongs to the ThrE exporter (TC 2.A.79) family.</text>
</comment>
<evidence type="ECO:0000259" key="7">
    <source>
        <dbReference type="Pfam" id="PF06738"/>
    </source>
</evidence>
<dbReference type="Pfam" id="PF06738">
    <property type="entry name" value="ThrE"/>
    <property type="match status" value="1"/>
</dbReference>
<evidence type="ECO:0000313" key="9">
    <source>
        <dbReference type="EMBL" id="ALN59546.1"/>
    </source>
</evidence>
<dbReference type="Proteomes" id="UP000061569">
    <property type="component" value="Chromosome"/>
</dbReference>
<comment type="subcellular location">
    <subcellularLocation>
        <location evidence="1">Membrane</location>
        <topology evidence="1">Multi-pass membrane protein</topology>
    </subcellularLocation>
</comment>
<evidence type="ECO:0000256" key="4">
    <source>
        <dbReference type="ARBA" id="ARBA00023136"/>
    </source>
</evidence>
<keyword evidence="3 6" id="KW-1133">Transmembrane helix</keyword>
<evidence type="ECO:0000256" key="6">
    <source>
        <dbReference type="SAM" id="Phobius"/>
    </source>
</evidence>
<keyword evidence="4 6" id="KW-0472">Membrane</keyword>
<reference evidence="9 10" key="1">
    <citation type="submission" date="2015-11" db="EMBL/GenBank/DDBJ databases">
        <title>Genome sequences of Lysobacter enzymogenes strain C3 and Lysobacter antibioticus ATCC 29479.</title>
        <authorList>
            <person name="Kobayashi D.Y."/>
        </authorList>
    </citation>
    <scope>NUCLEOTIDE SEQUENCE [LARGE SCALE GENOMIC DNA]</scope>
    <source>
        <strain evidence="9 10">C3</strain>
    </source>
</reference>
<feature type="transmembrane region" description="Helical" evidence="6">
    <location>
        <begin position="356"/>
        <end position="378"/>
    </location>
</feature>
<dbReference type="KEGG" id="lez:GLE_4205"/>
<feature type="transmembrane region" description="Helical" evidence="6">
    <location>
        <begin position="243"/>
        <end position="262"/>
    </location>
</feature>
<feature type="transmembrane region" description="Helical" evidence="6">
    <location>
        <begin position="190"/>
        <end position="207"/>
    </location>
</feature>
<protein>
    <submittedName>
        <fullName evidence="9">Membrane protein</fullName>
    </submittedName>
</protein>
<evidence type="ECO:0000259" key="8">
    <source>
        <dbReference type="Pfam" id="PF12821"/>
    </source>
</evidence>
<evidence type="ECO:0000313" key="10">
    <source>
        <dbReference type="Proteomes" id="UP000061569"/>
    </source>
</evidence>
<dbReference type="Pfam" id="PF12821">
    <property type="entry name" value="ThrE_2"/>
    <property type="match status" value="1"/>
</dbReference>
<evidence type="ECO:0000256" key="5">
    <source>
        <dbReference type="ARBA" id="ARBA00034125"/>
    </source>
</evidence>
<feature type="transmembrane region" description="Helical" evidence="6">
    <location>
        <begin position="219"/>
        <end position="237"/>
    </location>
</feature>
<name>A0A0S2DLQ0_LYSEN</name>